<dbReference type="AlphaFoldDB" id="C6KJ36"/>
<evidence type="ECO:0000256" key="3">
    <source>
        <dbReference type="ARBA" id="ARBA00022531"/>
    </source>
</evidence>
<dbReference type="GO" id="GO:0009535">
    <property type="term" value="C:chloroplast thylakoid membrane"/>
    <property type="evidence" value="ECO:0007669"/>
    <property type="project" value="UniProtKB-SubCell"/>
</dbReference>
<evidence type="ECO:0000256" key="7">
    <source>
        <dbReference type="ARBA" id="ARBA00023136"/>
    </source>
</evidence>
<evidence type="ECO:0000256" key="6">
    <source>
        <dbReference type="ARBA" id="ARBA00022989"/>
    </source>
</evidence>
<dbReference type="GeneID" id="8097432"/>
<evidence type="ECO:0000256" key="4">
    <source>
        <dbReference type="ARBA" id="ARBA00022692"/>
    </source>
</evidence>
<dbReference type="SUPFAM" id="SSF81568">
    <property type="entry name" value="Photosystem I reaction center subunit XI, PsaL"/>
    <property type="match status" value="1"/>
</dbReference>
<dbReference type="PANTHER" id="PTHR34803">
    <property type="entry name" value="PHOTOSYSTEM I REACTION CENTER SUBUNIT XI, CHLOROPLASTIC"/>
    <property type="match status" value="1"/>
</dbReference>
<dbReference type="PANTHER" id="PTHR34803:SF2">
    <property type="entry name" value="PHOTOSYSTEM I REACTION CENTER SUBUNIT XI, CHLOROPLASTIC"/>
    <property type="match status" value="1"/>
</dbReference>
<sequence length="146" mass="15529">MDKYTFVGPYGNDSSMGHLSTPITNSMLTRTLLGNLPIYRSGLSSTLRGLEVGMAHGYFLIGPFYKLGPLRNSEVALLAGYLSAIGLIIILGLALALYGTATYTEDDSIMGDVVESKAGWQRFTGGFFIGALGSSGFAFLLLSQLS</sequence>
<dbReference type="GO" id="GO:0009538">
    <property type="term" value="C:photosystem I reaction center"/>
    <property type="evidence" value="ECO:0007669"/>
    <property type="project" value="InterPro"/>
</dbReference>
<organism evidence="10">
    <name type="scientific">Aureoumbra lagunensis</name>
    <dbReference type="NCBI Taxonomy" id="44058"/>
    <lineage>
        <taxon>Eukaryota</taxon>
        <taxon>Sar</taxon>
        <taxon>Stramenopiles</taxon>
        <taxon>Ochrophyta</taxon>
        <taxon>Pelagophyceae</taxon>
        <taxon>Pelagomonadales</taxon>
        <taxon>Aureoumbra</taxon>
    </lineage>
</organism>
<feature type="transmembrane region" description="Helical" evidence="8">
    <location>
        <begin position="75"/>
        <end position="99"/>
    </location>
</feature>
<evidence type="ECO:0000256" key="5">
    <source>
        <dbReference type="ARBA" id="ARBA00022836"/>
    </source>
</evidence>
<protein>
    <recommendedName>
        <fullName evidence="8">Photosystem I reaction center subunit XI</fullName>
    </recommendedName>
    <alternativeName>
        <fullName evidence="8">PSI subunit V</fullName>
    </alternativeName>
    <alternativeName>
        <fullName evidence="8">PSI-L</fullName>
    </alternativeName>
</protein>
<dbReference type="Pfam" id="PF02605">
    <property type="entry name" value="PsaL"/>
    <property type="match status" value="1"/>
</dbReference>
<dbReference type="InterPro" id="IPR003757">
    <property type="entry name" value="PSI_PsaL"/>
</dbReference>
<keyword evidence="4 8" id="KW-0812">Transmembrane</keyword>
<evidence type="ECO:0000313" key="10">
    <source>
        <dbReference type="EMBL" id="ACS36992.1"/>
    </source>
</evidence>
<feature type="domain" description="Photosystem I PsaL reaction centre subunit XI" evidence="9">
    <location>
        <begin position="7"/>
        <end position="145"/>
    </location>
</feature>
<keyword evidence="7 8" id="KW-0472">Membrane</keyword>
<keyword evidence="10" id="KW-0934">Plastid</keyword>
<accession>C6KJ36</accession>
<feature type="transmembrane region" description="Helical" evidence="8">
    <location>
        <begin position="119"/>
        <end position="142"/>
    </location>
</feature>
<comment type="subcellular location">
    <subcellularLocation>
        <location evidence="1">Membrane</location>
        <topology evidence="1">Multi-pass membrane protein</topology>
    </subcellularLocation>
    <subcellularLocation>
        <location evidence="8">Plastid</location>
        <location evidence="8">Chloroplast thylakoid membrane</location>
        <topology evidence="8">Multi-pass membrane protein</topology>
    </subcellularLocation>
</comment>
<name>C6KJ36_9STRA</name>
<dbReference type="RefSeq" id="YP_003002280.1">
    <property type="nucleotide sequence ID" value="NC_012903.1"/>
</dbReference>
<dbReference type="InterPro" id="IPR036592">
    <property type="entry name" value="PSI_PsaL_sf"/>
</dbReference>
<dbReference type="InterPro" id="IPR022980">
    <property type="entry name" value="PSI_suXI"/>
</dbReference>
<reference evidence="10" key="1">
    <citation type="journal article" date="2010" name="J. Phycol.">
        <title>Analyses of the complete chloroplast genome sequences of two members of the pelagophyceae: Aureococcus anophagefferens CCMP1984 and Aureoumbra lagunensis CCMP1507.</title>
        <authorList>
            <person name="Ong H.C."/>
            <person name="Wilhelm S.W."/>
            <person name="Gobler C.J."/>
            <person name="Bullerjahn G."/>
            <person name="Jacobs M.A."/>
            <person name="McKay J."/>
            <person name="Sims E.H."/>
            <person name="Gillett W.G."/>
            <person name="Zhou Y."/>
            <person name="Haugen E."/>
            <person name="Rocap G."/>
            <person name="Cattolico R.A."/>
        </authorList>
    </citation>
    <scope>NUCLEOTIDE SEQUENCE</scope>
    <source>
        <strain evidence="10">CCMP 1507</strain>
    </source>
</reference>
<keyword evidence="5 8" id="KW-0603">Photosystem I</keyword>
<evidence type="ECO:0000256" key="1">
    <source>
        <dbReference type="ARBA" id="ARBA00004141"/>
    </source>
</evidence>
<dbReference type="Gene3D" id="1.20.1240.10">
    <property type="entry name" value="Photosystem I PsaL, reaction centre subunit XI"/>
    <property type="match status" value="1"/>
</dbReference>
<keyword evidence="8" id="KW-0793">Thylakoid</keyword>
<evidence type="ECO:0000256" key="8">
    <source>
        <dbReference type="HAMAP-Rule" id="MF_00447"/>
    </source>
</evidence>
<keyword evidence="6 8" id="KW-1133">Transmembrane helix</keyword>
<dbReference type="GO" id="GO:0015979">
    <property type="term" value="P:photosynthesis"/>
    <property type="evidence" value="ECO:0007669"/>
    <property type="project" value="UniProtKB-UniRule"/>
</dbReference>
<dbReference type="HAMAP" id="MF_00447">
    <property type="entry name" value="PSI_PsaL"/>
    <property type="match status" value="1"/>
</dbReference>
<evidence type="ECO:0000256" key="2">
    <source>
        <dbReference type="ARBA" id="ARBA00008820"/>
    </source>
</evidence>
<gene>
    <name evidence="8 10" type="primary">psaL</name>
    <name evidence="10" type="ORF">AulaCp104</name>
</gene>
<comment type="similarity">
    <text evidence="2 8">Belongs to the PsaL family.</text>
</comment>
<dbReference type="EMBL" id="GQ231542">
    <property type="protein sequence ID" value="ACS36992.1"/>
    <property type="molecule type" value="Genomic_DNA"/>
</dbReference>
<geneLocation type="chloroplast" evidence="10"/>
<keyword evidence="3 8" id="KW-0602">Photosynthesis</keyword>
<keyword evidence="10" id="KW-0150">Chloroplast</keyword>
<proteinExistence type="inferred from homology"/>
<evidence type="ECO:0000259" key="9">
    <source>
        <dbReference type="Pfam" id="PF02605"/>
    </source>
</evidence>